<dbReference type="PRINTS" id="PR00111">
    <property type="entry name" value="ABHYDROLASE"/>
</dbReference>
<evidence type="ECO:0000259" key="1">
    <source>
        <dbReference type="Pfam" id="PF12146"/>
    </source>
</evidence>
<dbReference type="InterPro" id="IPR022742">
    <property type="entry name" value="Hydrolase_4"/>
</dbReference>
<gene>
    <name evidence="2" type="ORF">ENN26_03600</name>
</gene>
<dbReference type="Gene3D" id="3.40.50.1820">
    <property type="entry name" value="alpha/beta hydrolase"/>
    <property type="match status" value="1"/>
</dbReference>
<dbReference type="InterPro" id="IPR029058">
    <property type="entry name" value="AB_hydrolase_fold"/>
</dbReference>
<dbReference type="Pfam" id="PF12146">
    <property type="entry name" value="Hydrolase_4"/>
    <property type="match status" value="1"/>
</dbReference>
<reference evidence="2" key="1">
    <citation type="journal article" date="2020" name="mSystems">
        <title>Genome- and Community-Level Interaction Insights into Carbon Utilization and Element Cycling Functions of Hydrothermarchaeota in Hydrothermal Sediment.</title>
        <authorList>
            <person name="Zhou Z."/>
            <person name="Liu Y."/>
            <person name="Xu W."/>
            <person name="Pan J."/>
            <person name="Luo Z.H."/>
            <person name="Li M."/>
        </authorList>
    </citation>
    <scope>NUCLEOTIDE SEQUENCE [LARGE SCALE GENOMIC DNA]</scope>
    <source>
        <strain evidence="2">SpSt-116</strain>
    </source>
</reference>
<proteinExistence type="predicted"/>
<keyword evidence="2" id="KW-0378">Hydrolase</keyword>
<dbReference type="InterPro" id="IPR000073">
    <property type="entry name" value="AB_hydrolase_1"/>
</dbReference>
<dbReference type="InterPro" id="IPR051044">
    <property type="entry name" value="MAG_DAG_Lipase"/>
</dbReference>
<dbReference type="PANTHER" id="PTHR11614">
    <property type="entry name" value="PHOSPHOLIPASE-RELATED"/>
    <property type="match status" value="1"/>
</dbReference>
<evidence type="ECO:0000313" key="2">
    <source>
        <dbReference type="EMBL" id="HDP14846.1"/>
    </source>
</evidence>
<dbReference type="EMBL" id="DSAY01000068">
    <property type="protein sequence ID" value="HDP14846.1"/>
    <property type="molecule type" value="Genomic_DNA"/>
</dbReference>
<accession>A0A7C1GB16</accession>
<comment type="caution">
    <text evidence="2">The sequence shown here is derived from an EMBL/GenBank/DDBJ whole genome shotgun (WGS) entry which is preliminary data.</text>
</comment>
<dbReference type="InterPro" id="IPR012354">
    <property type="entry name" value="Esterase_lipase"/>
</dbReference>
<organism evidence="2">
    <name type="scientific">Thermofilum adornatum</name>
    <dbReference type="NCBI Taxonomy" id="1365176"/>
    <lineage>
        <taxon>Archaea</taxon>
        <taxon>Thermoproteota</taxon>
        <taxon>Thermoprotei</taxon>
        <taxon>Thermofilales</taxon>
        <taxon>Thermofilaceae</taxon>
        <taxon>Thermofilum</taxon>
    </lineage>
</organism>
<dbReference type="PIRSF" id="PIRSF017388">
    <property type="entry name" value="Esterase_lipase"/>
    <property type="match status" value="1"/>
</dbReference>
<dbReference type="GO" id="GO:0052689">
    <property type="term" value="F:carboxylic ester hydrolase activity"/>
    <property type="evidence" value="ECO:0007669"/>
    <property type="project" value="InterPro"/>
</dbReference>
<feature type="domain" description="Serine aminopeptidase S33" evidence="1">
    <location>
        <begin position="39"/>
        <end position="271"/>
    </location>
</feature>
<protein>
    <submittedName>
        <fullName evidence="2">Alpha/beta hydrolase</fullName>
    </submittedName>
</protein>
<name>A0A7C1GB16_9CREN</name>
<sequence>MGGKRFKYFLTVEKYVSEESIRLSTGLSTIYRKWIPQGEPRAIIVGVHGFAEHTGRYHSLGNFLAQNGYALYMYDLRGHGKSQGEKGYIDKFENFVEDTVAFFESVKTFFPNKKVFLLGHSMGGLIAVHTASVLGDKINGLITSGAAVQLEASTRDRIMVSLMSKIAPKSRVKLPVKVECLSTDPEVGKRYIEDPLVLKEVTMKLLFEFSRGVLGARDAIQKIRVPALVMHGSRDCLVPVESSKMLFEGLGVQDKTLKIYDGMLHEIFNEVEKEKVFRDLADWLNKHV</sequence>
<dbReference type="SUPFAM" id="SSF53474">
    <property type="entry name" value="alpha/beta-Hydrolases"/>
    <property type="match status" value="1"/>
</dbReference>
<dbReference type="FunFam" id="3.40.50.1820:FF:000117">
    <property type="entry name" value="Monoglyceride lipase, putative"/>
    <property type="match status" value="1"/>
</dbReference>
<dbReference type="AlphaFoldDB" id="A0A7C1GB16"/>